<dbReference type="Proteomes" id="UP000005636">
    <property type="component" value="Chromosome"/>
</dbReference>
<keyword evidence="2" id="KW-1185">Reference proteome</keyword>
<gene>
    <name evidence="1" type="ORF">GTCCBUS3UF5_1650</name>
</gene>
<name>A0ABM5MCU5_GEOTH</name>
<sequence>MWAKRVGCGIHGYDDDLFPLFVKEGLPFVWSPLFFRCMIQ</sequence>
<protein>
    <submittedName>
        <fullName evidence="1">Uncharacterized protein</fullName>
    </submittedName>
</protein>
<accession>A0ABM5MCU5</accession>
<organism evidence="1 2">
    <name type="scientific">Geobacillus thermoleovorans CCB_US3_UF5</name>
    <dbReference type="NCBI Taxonomy" id="1111068"/>
    <lineage>
        <taxon>Bacteria</taxon>
        <taxon>Bacillati</taxon>
        <taxon>Bacillota</taxon>
        <taxon>Bacilli</taxon>
        <taxon>Bacillales</taxon>
        <taxon>Anoxybacillaceae</taxon>
        <taxon>Geobacillus</taxon>
        <taxon>Geobacillus thermoleovorans group</taxon>
    </lineage>
</organism>
<evidence type="ECO:0000313" key="1">
    <source>
        <dbReference type="EMBL" id="AEV17494.1"/>
    </source>
</evidence>
<reference evidence="1 2" key="1">
    <citation type="submission" date="2011-11" db="EMBL/GenBank/DDBJ databases">
        <title>Complete genome sequence of thermophilic Geobacillus thermoleovorans CCB_US3_UF5.</title>
        <authorList>
            <person name="Muhd Sakaff M.K.L."/>
            <person name="Abdul Rahman A.Y."/>
            <person name="Saito J.A."/>
            <person name="Hou S."/>
            <person name="Alam M."/>
        </authorList>
    </citation>
    <scope>NUCLEOTIDE SEQUENCE [LARGE SCALE GENOMIC DNA]</scope>
    <source>
        <strain evidence="1 2">CCB_US3_UF5</strain>
    </source>
</reference>
<dbReference type="EMBL" id="CP003125">
    <property type="protein sequence ID" value="AEV17494.1"/>
    <property type="molecule type" value="Genomic_DNA"/>
</dbReference>
<proteinExistence type="predicted"/>
<evidence type="ECO:0000313" key="2">
    <source>
        <dbReference type="Proteomes" id="UP000005636"/>
    </source>
</evidence>